<dbReference type="GO" id="GO:0003676">
    <property type="term" value="F:nucleic acid binding"/>
    <property type="evidence" value="ECO:0007669"/>
    <property type="project" value="InterPro"/>
</dbReference>
<name>A0A6A4R6R8_LUPAL</name>
<dbReference type="InterPro" id="IPR002562">
    <property type="entry name" value="3'-5'_exonuclease_dom"/>
</dbReference>
<keyword evidence="5" id="KW-1185">Reference proteome</keyword>
<keyword evidence="4" id="KW-0547">Nucleotide-binding</keyword>
<dbReference type="InterPro" id="IPR051132">
    <property type="entry name" value="3-5_Exonuclease_domain"/>
</dbReference>
<evidence type="ECO:0000256" key="1">
    <source>
        <dbReference type="ARBA" id="ARBA00022722"/>
    </source>
</evidence>
<dbReference type="GO" id="GO:0006139">
    <property type="term" value="P:nucleobase-containing compound metabolic process"/>
    <property type="evidence" value="ECO:0007669"/>
    <property type="project" value="InterPro"/>
</dbReference>
<keyword evidence="1" id="KW-0540">Nuclease</keyword>
<dbReference type="GO" id="GO:0005737">
    <property type="term" value="C:cytoplasm"/>
    <property type="evidence" value="ECO:0007669"/>
    <property type="project" value="TreeGrafter"/>
</dbReference>
<evidence type="ECO:0000259" key="3">
    <source>
        <dbReference type="SMART" id="SM00474"/>
    </source>
</evidence>
<dbReference type="InterPro" id="IPR012337">
    <property type="entry name" value="RNaseH-like_sf"/>
</dbReference>
<dbReference type="SUPFAM" id="SSF53098">
    <property type="entry name" value="Ribonuclease H-like"/>
    <property type="match status" value="1"/>
</dbReference>
<evidence type="ECO:0000313" key="4">
    <source>
        <dbReference type="EMBL" id="KAE9621621.1"/>
    </source>
</evidence>
<comment type="caution">
    <text evidence="4">The sequence shown here is derived from an EMBL/GenBank/DDBJ whole genome shotgun (WGS) entry which is preliminary data.</text>
</comment>
<keyword evidence="4" id="KW-0067">ATP-binding</keyword>
<gene>
    <name evidence="4" type="ORF">Lalb_Chr01g0016721</name>
</gene>
<dbReference type="OrthoDB" id="446462at2759"/>
<dbReference type="Proteomes" id="UP000447434">
    <property type="component" value="Chromosome 1"/>
</dbReference>
<evidence type="ECO:0000313" key="5">
    <source>
        <dbReference type="Proteomes" id="UP000447434"/>
    </source>
</evidence>
<organism evidence="4 5">
    <name type="scientific">Lupinus albus</name>
    <name type="common">White lupine</name>
    <name type="synonym">Lupinus termis</name>
    <dbReference type="NCBI Taxonomy" id="3870"/>
    <lineage>
        <taxon>Eukaryota</taxon>
        <taxon>Viridiplantae</taxon>
        <taxon>Streptophyta</taxon>
        <taxon>Embryophyta</taxon>
        <taxon>Tracheophyta</taxon>
        <taxon>Spermatophyta</taxon>
        <taxon>Magnoliopsida</taxon>
        <taxon>eudicotyledons</taxon>
        <taxon>Gunneridae</taxon>
        <taxon>Pentapetalae</taxon>
        <taxon>rosids</taxon>
        <taxon>fabids</taxon>
        <taxon>Fabales</taxon>
        <taxon>Fabaceae</taxon>
        <taxon>Papilionoideae</taxon>
        <taxon>50 kb inversion clade</taxon>
        <taxon>genistoids sensu lato</taxon>
        <taxon>core genistoids</taxon>
        <taxon>Genisteae</taxon>
        <taxon>Lupinus</taxon>
    </lineage>
</organism>
<dbReference type="CDD" id="cd06141">
    <property type="entry name" value="WRN_exo"/>
    <property type="match status" value="1"/>
</dbReference>
<dbReference type="GO" id="GO:0005634">
    <property type="term" value="C:nucleus"/>
    <property type="evidence" value="ECO:0007669"/>
    <property type="project" value="TreeGrafter"/>
</dbReference>
<protein>
    <submittedName>
        <fullName evidence="4">Putative DNA helicase</fullName>
    </submittedName>
</protein>
<dbReference type="EMBL" id="WOCE01000001">
    <property type="protein sequence ID" value="KAE9621621.1"/>
    <property type="molecule type" value="Genomic_DNA"/>
</dbReference>
<dbReference type="Pfam" id="PF01612">
    <property type="entry name" value="DNA_pol_A_exo1"/>
    <property type="match status" value="1"/>
</dbReference>
<dbReference type="Gene3D" id="3.30.420.10">
    <property type="entry name" value="Ribonuclease H-like superfamily/Ribonuclease H"/>
    <property type="match status" value="1"/>
</dbReference>
<keyword evidence="4" id="KW-0347">Helicase</keyword>
<dbReference type="AlphaFoldDB" id="A0A6A4R6R8"/>
<proteinExistence type="predicted"/>
<dbReference type="GO" id="GO:0008408">
    <property type="term" value="F:3'-5' exonuclease activity"/>
    <property type="evidence" value="ECO:0007669"/>
    <property type="project" value="InterPro"/>
</dbReference>
<dbReference type="SMART" id="SM00474">
    <property type="entry name" value="35EXOc"/>
    <property type="match status" value="1"/>
</dbReference>
<dbReference type="InterPro" id="IPR036397">
    <property type="entry name" value="RNaseH_sf"/>
</dbReference>
<dbReference type="GO" id="GO:0004386">
    <property type="term" value="F:helicase activity"/>
    <property type="evidence" value="ECO:0007669"/>
    <property type="project" value="UniProtKB-KW"/>
</dbReference>
<reference evidence="5" key="1">
    <citation type="journal article" date="2020" name="Nat. Commun.">
        <title>Genome sequence of the cluster root forming white lupin.</title>
        <authorList>
            <person name="Hufnagel B."/>
            <person name="Marques A."/>
            <person name="Soriano A."/>
            <person name="Marques L."/>
            <person name="Divol F."/>
            <person name="Doumas P."/>
            <person name="Sallet E."/>
            <person name="Mancinotti D."/>
            <person name="Carrere S."/>
            <person name="Marande W."/>
            <person name="Arribat S."/>
            <person name="Keller J."/>
            <person name="Huneau C."/>
            <person name="Blein T."/>
            <person name="Aime D."/>
            <person name="Laguerre M."/>
            <person name="Taylor J."/>
            <person name="Schubert V."/>
            <person name="Nelson M."/>
            <person name="Geu-Flores F."/>
            <person name="Crespi M."/>
            <person name="Gallardo-Guerrero K."/>
            <person name="Delaux P.-M."/>
            <person name="Salse J."/>
            <person name="Berges H."/>
            <person name="Guyot R."/>
            <person name="Gouzy J."/>
            <person name="Peret B."/>
        </authorList>
    </citation>
    <scope>NUCLEOTIDE SEQUENCE [LARGE SCALE GENOMIC DNA]</scope>
    <source>
        <strain evidence="5">cv. Amiga</strain>
    </source>
</reference>
<keyword evidence="2" id="KW-0378">Hydrolase</keyword>
<sequence>MVITVADDGDIPNPHYCNPLNPSTPQNPTAYVIIRECDVIFHSHTIRTVVTSSSSKLDSRIADTLAIPSQFHSTIVGFDAEWNPNTTAARNPIATIQLYAGEQCMIFQILHAPLIPRSLIHFLINPYVTFVGVGIVDDVIKLREDYSLNVPGFIDVAEFAAEEFNEKGLKNAGIKTMSLRFLGLEFEKPKRVSRSRWDRVCLTPEQVQYASVDAFLSYQLGNCLIGPEYL</sequence>
<accession>A0A6A4R6R8</accession>
<dbReference type="PANTHER" id="PTHR13620:SF105">
    <property type="entry name" value="OS01G0737700 PROTEIN"/>
    <property type="match status" value="1"/>
</dbReference>
<dbReference type="PANTHER" id="PTHR13620">
    <property type="entry name" value="3-5 EXONUCLEASE"/>
    <property type="match status" value="1"/>
</dbReference>
<evidence type="ECO:0000256" key="2">
    <source>
        <dbReference type="ARBA" id="ARBA00022801"/>
    </source>
</evidence>
<feature type="domain" description="3'-5' exonuclease" evidence="3">
    <location>
        <begin position="46"/>
        <end position="230"/>
    </location>
</feature>